<dbReference type="InterPro" id="IPR016187">
    <property type="entry name" value="CTDL_fold"/>
</dbReference>
<dbReference type="Gene3D" id="3.10.100.10">
    <property type="entry name" value="Mannose-Binding Protein A, subunit A"/>
    <property type="match status" value="1"/>
</dbReference>
<keyword evidence="2" id="KW-1185">Reference proteome</keyword>
<accession>A0A6S7K9J6</accession>
<proteinExistence type="predicted"/>
<organism evidence="1 2">
    <name type="scientific">Paramuricea clavata</name>
    <name type="common">Red gorgonian</name>
    <name type="synonym">Violescent sea-whip</name>
    <dbReference type="NCBI Taxonomy" id="317549"/>
    <lineage>
        <taxon>Eukaryota</taxon>
        <taxon>Metazoa</taxon>
        <taxon>Cnidaria</taxon>
        <taxon>Anthozoa</taxon>
        <taxon>Octocorallia</taxon>
        <taxon>Malacalcyonacea</taxon>
        <taxon>Plexauridae</taxon>
        <taxon>Paramuricea</taxon>
    </lineage>
</organism>
<dbReference type="SUPFAM" id="SSF56436">
    <property type="entry name" value="C-type lectin-like"/>
    <property type="match status" value="1"/>
</dbReference>
<sequence>MNTLLFLAIFACFGYQAQAYICPCNWNYFDGRCYYISRGSANNWLAARADCRARGGDLAVPTSKINNQHIYQAMKSSNVGTVYIGFYRVAEGLGTKKFYTVRGVEASYTNWLAGEPNNSGGVEDCVELVYKSPFLKNGGDVGGRWNDLPCNGYPRHYVCQTSFQRYEN</sequence>
<dbReference type="AlphaFoldDB" id="A0A6S7K9J6"/>
<dbReference type="PROSITE" id="PS50041">
    <property type="entry name" value="C_TYPE_LECTIN_2"/>
    <property type="match status" value="1"/>
</dbReference>
<dbReference type="Pfam" id="PF00059">
    <property type="entry name" value="Lectin_C"/>
    <property type="match status" value="1"/>
</dbReference>
<dbReference type="InterPro" id="IPR016186">
    <property type="entry name" value="C-type_lectin-like/link_sf"/>
</dbReference>
<comment type="caution">
    <text evidence="1">The sequence shown here is derived from an EMBL/GenBank/DDBJ whole genome shotgun (WGS) entry which is preliminary data.</text>
</comment>
<dbReference type="InterPro" id="IPR001304">
    <property type="entry name" value="C-type_lectin-like"/>
</dbReference>
<evidence type="ECO:0000313" key="1">
    <source>
        <dbReference type="EMBL" id="CAB4039504.1"/>
    </source>
</evidence>
<reference evidence="1" key="1">
    <citation type="submission" date="2020-04" db="EMBL/GenBank/DDBJ databases">
        <authorList>
            <person name="Alioto T."/>
            <person name="Alioto T."/>
            <person name="Gomez Garrido J."/>
        </authorList>
    </citation>
    <scope>NUCLEOTIDE SEQUENCE</scope>
    <source>
        <strain evidence="1">A484AB</strain>
    </source>
</reference>
<protein>
    <submittedName>
        <fullName evidence="1">Uncharacterized protein</fullName>
    </submittedName>
</protein>
<dbReference type="OrthoDB" id="441660at2759"/>
<name>A0A6S7K9J6_PARCT</name>
<dbReference type="EMBL" id="CACRXK020025483">
    <property type="protein sequence ID" value="CAB4039504.1"/>
    <property type="molecule type" value="Genomic_DNA"/>
</dbReference>
<dbReference type="Proteomes" id="UP001152795">
    <property type="component" value="Unassembled WGS sequence"/>
</dbReference>
<dbReference type="PANTHER" id="PTHR22803">
    <property type="entry name" value="MANNOSE, PHOSPHOLIPASE, LECTIN RECEPTOR RELATED"/>
    <property type="match status" value="1"/>
</dbReference>
<evidence type="ECO:0000313" key="2">
    <source>
        <dbReference type="Proteomes" id="UP001152795"/>
    </source>
</evidence>
<gene>
    <name evidence="1" type="ORF">PACLA_8A067245</name>
</gene>
<dbReference type="SMART" id="SM00034">
    <property type="entry name" value="CLECT"/>
    <property type="match status" value="1"/>
</dbReference>
<dbReference type="InterPro" id="IPR050111">
    <property type="entry name" value="C-type_lectin/snaclec_domain"/>
</dbReference>